<feature type="region of interest" description="Disordered" evidence="1">
    <location>
        <begin position="87"/>
        <end position="132"/>
    </location>
</feature>
<reference evidence="4 5" key="1">
    <citation type="submission" date="2016-03" db="EMBL/GenBank/DDBJ databases">
        <title>Niastella vici sp. nov., isolated from farmland soil.</title>
        <authorList>
            <person name="Chen L."/>
            <person name="Wang D."/>
            <person name="Yang S."/>
            <person name="Wang G."/>
        </authorList>
    </citation>
    <scope>NUCLEOTIDE SEQUENCE [LARGE SCALE GENOMIC DNA]</scope>
    <source>
        <strain evidence="4 5">DJ57</strain>
    </source>
</reference>
<evidence type="ECO:0000256" key="2">
    <source>
        <dbReference type="SAM" id="Phobius"/>
    </source>
</evidence>
<organism evidence="4 5">
    <name type="scientific">Niastella vici</name>
    <dbReference type="NCBI Taxonomy" id="1703345"/>
    <lineage>
        <taxon>Bacteria</taxon>
        <taxon>Pseudomonadati</taxon>
        <taxon>Bacteroidota</taxon>
        <taxon>Chitinophagia</taxon>
        <taxon>Chitinophagales</taxon>
        <taxon>Chitinophagaceae</taxon>
        <taxon>Niastella</taxon>
    </lineage>
</organism>
<dbReference type="STRING" id="1703345.A3860_31660"/>
<proteinExistence type="predicted"/>
<name>A0A1V9FTC0_9BACT</name>
<sequence length="554" mass="61535">MSDHEFEKQVHQKLEELKLRPSDTVWMEVEKNIRQDKRRRRFLWLWIPGIFIFLTTSAYLLYRYTNNQPATIAQAVPVLSNQTIAESSTNSTQTTTPIQPASQNNLPASGNAATRSLPQTQETKAASVTAVPTDQQPAIAVTSTNATNRKETIGFHNKKAVHKPQTAYDLEMGSFVSRPNKVNTHKKSGNRKRDAVQPVAVNHSENVQQPLMATTEAAQQEQHELTATVPAKAIEAERSIVTNKAAVTPFNTQSLLLAPDSAGSHTATATPIQRNRPSLWHWGVVTDAGYSRISENKLFQLRGLLGKDKYLAEDLSARSDVPGTNSSAFINYQGSSTSAAASKKTASPIQADFSFSAGVFVQRTLSPRLKLSLGLEYSYMSVNTQVGQKVDAPIVVNMGTSMVDTVRQYYKIPGYEGSGVNGSNYQSTFYSQTYRYRFHYIEIPLTVNWQVNKGRRLPPIVFEGGVSYARLLTVNALHYEGIKGVYYQNDDLFNKTQFNFLTGLSVGLLQRSKHPIWIGPTLRYSLNGLVKKEVSTGQYLWSTGISVKMSLGRL</sequence>
<protein>
    <recommendedName>
        <fullName evidence="3">Outer membrane protein beta-barrel domain-containing protein</fullName>
    </recommendedName>
</protein>
<keyword evidence="2" id="KW-0812">Transmembrane</keyword>
<dbReference type="InterPro" id="IPR025665">
    <property type="entry name" value="Beta-barrel_OMP_2"/>
</dbReference>
<dbReference type="Pfam" id="PF13568">
    <property type="entry name" value="OMP_b-brl_2"/>
    <property type="match status" value="1"/>
</dbReference>
<comment type="caution">
    <text evidence="4">The sequence shown here is derived from an EMBL/GenBank/DDBJ whole genome shotgun (WGS) entry which is preliminary data.</text>
</comment>
<feature type="domain" description="Outer membrane protein beta-barrel" evidence="3">
    <location>
        <begin position="343"/>
        <end position="526"/>
    </location>
</feature>
<keyword evidence="2" id="KW-1133">Transmembrane helix</keyword>
<evidence type="ECO:0000313" key="5">
    <source>
        <dbReference type="Proteomes" id="UP000192796"/>
    </source>
</evidence>
<gene>
    <name evidence="4" type="ORF">A3860_31660</name>
</gene>
<evidence type="ECO:0000313" key="4">
    <source>
        <dbReference type="EMBL" id="OQP61486.1"/>
    </source>
</evidence>
<evidence type="ECO:0000256" key="1">
    <source>
        <dbReference type="SAM" id="MobiDB-lite"/>
    </source>
</evidence>
<keyword evidence="2" id="KW-0472">Membrane</keyword>
<dbReference type="AlphaFoldDB" id="A0A1V9FTC0"/>
<evidence type="ECO:0000259" key="3">
    <source>
        <dbReference type="Pfam" id="PF13568"/>
    </source>
</evidence>
<dbReference type="RefSeq" id="WP_081150650.1">
    <property type="nucleotide sequence ID" value="NZ_LVYD01000057.1"/>
</dbReference>
<keyword evidence="5" id="KW-1185">Reference proteome</keyword>
<feature type="transmembrane region" description="Helical" evidence="2">
    <location>
        <begin position="42"/>
        <end position="62"/>
    </location>
</feature>
<dbReference type="OrthoDB" id="671870at2"/>
<accession>A0A1V9FTC0</accession>
<dbReference type="EMBL" id="LVYD01000057">
    <property type="protein sequence ID" value="OQP61486.1"/>
    <property type="molecule type" value="Genomic_DNA"/>
</dbReference>
<dbReference type="Proteomes" id="UP000192796">
    <property type="component" value="Unassembled WGS sequence"/>
</dbReference>